<evidence type="ECO:0000313" key="1">
    <source>
        <dbReference type="EMBL" id="MBK1670800.1"/>
    </source>
</evidence>
<comment type="caution">
    <text evidence="1">The sequence shown here is derived from an EMBL/GenBank/DDBJ whole genome shotgun (WGS) entry which is preliminary data.</text>
</comment>
<keyword evidence="2" id="KW-1185">Reference proteome</keyword>
<proteinExistence type="predicted"/>
<dbReference type="RefSeq" id="WP_200343249.1">
    <property type="nucleotide sequence ID" value="NZ_NRRL01000118.1"/>
</dbReference>
<reference evidence="1 2" key="1">
    <citation type="journal article" date="2020" name="Microorganisms">
        <title>Osmotic Adaptation and Compatible Solute Biosynthesis of Phototrophic Bacteria as Revealed from Genome Analyses.</title>
        <authorList>
            <person name="Imhoff J.F."/>
            <person name="Rahn T."/>
            <person name="Kunzel S."/>
            <person name="Keller A."/>
            <person name="Neulinger S.C."/>
        </authorList>
    </citation>
    <scope>NUCLEOTIDE SEQUENCE [LARGE SCALE GENOMIC DNA]</scope>
    <source>
        <strain evidence="1 2">DSM 9895</strain>
    </source>
</reference>
<sequence length="107" mass="12156">MNEQPIRAIACTRGISTQTVYEKIDCIHRQCLSFLAAHEAKLARKRLRGLYISVDRQDYIVNWSDRAFKRNTQLTAIGSAHFGEFARAVRLKPPTRFGESAHPGRVA</sequence>
<organism evidence="1 2">
    <name type="scientific">Rhodovibrio sodomensis</name>
    <dbReference type="NCBI Taxonomy" id="1088"/>
    <lineage>
        <taxon>Bacteria</taxon>
        <taxon>Pseudomonadati</taxon>
        <taxon>Pseudomonadota</taxon>
        <taxon>Alphaproteobacteria</taxon>
        <taxon>Rhodospirillales</taxon>
        <taxon>Rhodovibrionaceae</taxon>
        <taxon>Rhodovibrio</taxon>
    </lineage>
</organism>
<dbReference type="Proteomes" id="UP001296873">
    <property type="component" value="Unassembled WGS sequence"/>
</dbReference>
<protein>
    <submittedName>
        <fullName evidence="1">Uncharacterized protein</fullName>
    </submittedName>
</protein>
<name>A0ABS1DJX3_9PROT</name>
<evidence type="ECO:0000313" key="2">
    <source>
        <dbReference type="Proteomes" id="UP001296873"/>
    </source>
</evidence>
<gene>
    <name evidence="1" type="ORF">CKO28_22545</name>
</gene>
<accession>A0ABS1DJX3</accession>
<dbReference type="EMBL" id="NRRL01000118">
    <property type="protein sequence ID" value="MBK1670800.1"/>
    <property type="molecule type" value="Genomic_DNA"/>
</dbReference>